<dbReference type="GeneID" id="100825364"/>
<dbReference type="InterPro" id="IPR050432">
    <property type="entry name" value="FAD-linked_Oxidoreductases_BP"/>
</dbReference>
<dbReference type="InterPro" id="IPR036318">
    <property type="entry name" value="FAD-bd_PCMH-like_sf"/>
</dbReference>
<dbReference type="PROSITE" id="PS51387">
    <property type="entry name" value="FAD_PCMH"/>
    <property type="match status" value="1"/>
</dbReference>
<dbReference type="HOGENOM" id="CLU_024955_1_0_1"/>
<dbReference type="Proteomes" id="UP000008810">
    <property type="component" value="Chromosome 1"/>
</dbReference>
<dbReference type="GO" id="GO:0005840">
    <property type="term" value="C:ribosome"/>
    <property type="evidence" value="ECO:0007669"/>
    <property type="project" value="InterPro"/>
</dbReference>
<sequence>MPRASLATFLIVTSLFSTASHLGTLASGAQPDEDLSALDVVSKIRTDWGSIVRASLDFGHIVETTPMGVFHPASPSDISALIRFSLSQPAPFTVSPRGQGHSSRGQALASGGIVVDMPSLQGHNGGDHGRRVNVSVDGMYVDVGGEQLWIDVLAATLRHGGGLAPRVWTDYLRITVGGTLSNAGIGGQAFRHGPQISNVQELDVVTGTGDMITCSRSQNSDLFFATLGGLGQFGVITRARVGLEPAPKRVKWVRLAYSDVRLFTADQELLISKAAGFDYVEGQVQLNRTLTEGRRSSSFFSASELARLAGLTLDTGSAAIYYIEGAMYYDGYSAATVDQKLEALLEELSFLPGLVFIRDVAYVQFLDRVGQEEQKLRSAGAWDVPHPWLNLFVPKSRIHEFDAGVFKGILKDAKPVGLLLMYPMNKNKWDNQMTAMTPDEDVFYAVGLLRSAMGPGDLERLEKENEAVLGFCDRAGIGCKQYLPHYASMDAWRQHFGNKWSWVAELKAKYDPKAILSPGQGIFPSARTSSTPTLISAS</sequence>
<dbReference type="GO" id="GO:0016491">
    <property type="term" value="F:oxidoreductase activity"/>
    <property type="evidence" value="ECO:0000318"/>
    <property type="project" value="GO_Central"/>
</dbReference>
<evidence type="ECO:0000256" key="5">
    <source>
        <dbReference type="ARBA" id="ARBA00022630"/>
    </source>
</evidence>
<dbReference type="InterPro" id="IPR016170">
    <property type="entry name" value="Cytok_DH_C_sf"/>
</dbReference>
<evidence type="ECO:0000256" key="3">
    <source>
        <dbReference type="ARBA" id="ARBA00011245"/>
    </source>
</evidence>
<dbReference type="InterPro" id="IPR006094">
    <property type="entry name" value="Oxid_FAD_bind_N"/>
</dbReference>
<dbReference type="Gene3D" id="3.30.465.10">
    <property type="match status" value="1"/>
</dbReference>
<feature type="domain" description="FAD-binding PCMH-type" evidence="10">
    <location>
        <begin position="62"/>
        <end position="246"/>
    </location>
</feature>
<dbReference type="RefSeq" id="XP_010227585.1">
    <property type="nucleotide sequence ID" value="XM_010229283.2"/>
</dbReference>
<feature type="signal peptide" evidence="9">
    <location>
        <begin position="1"/>
        <end position="19"/>
    </location>
</feature>
<evidence type="ECO:0000256" key="6">
    <source>
        <dbReference type="ARBA" id="ARBA00022827"/>
    </source>
</evidence>
<evidence type="ECO:0000256" key="4">
    <source>
        <dbReference type="ARBA" id="ARBA00011928"/>
    </source>
</evidence>
<dbReference type="GO" id="GO:0006412">
    <property type="term" value="P:translation"/>
    <property type="evidence" value="ECO:0007669"/>
    <property type="project" value="InterPro"/>
</dbReference>
<dbReference type="GO" id="GO:0009690">
    <property type="term" value="P:cytokinin metabolic process"/>
    <property type="evidence" value="ECO:0007669"/>
    <property type="project" value="InterPro"/>
</dbReference>
<dbReference type="Gene3D" id="3.30.43.10">
    <property type="entry name" value="Uridine Diphospho-n-acetylenolpyruvylglucosamine Reductase, domain 2"/>
    <property type="match status" value="1"/>
</dbReference>
<dbReference type="EMBL" id="CM000880">
    <property type="protein sequence ID" value="KQK17898.1"/>
    <property type="molecule type" value="Genomic_DNA"/>
</dbReference>
<proteinExistence type="inferred from homology"/>
<dbReference type="GO" id="GO:0003735">
    <property type="term" value="F:structural constituent of ribosome"/>
    <property type="evidence" value="ECO:0007669"/>
    <property type="project" value="InterPro"/>
</dbReference>
<dbReference type="InterPro" id="IPR016164">
    <property type="entry name" value="FAD-linked_Oxase-like_C"/>
</dbReference>
<dbReference type="Gramene" id="KQK17898">
    <property type="protein sequence ID" value="KQK17898"/>
    <property type="gene ID" value="BRADI_1g37470v3"/>
</dbReference>
<keyword evidence="5" id="KW-0285">Flavoprotein</keyword>
<keyword evidence="6" id="KW-0274">FAD</keyword>
<dbReference type="AlphaFoldDB" id="I1GXU3"/>
<keyword evidence="7" id="KW-0560">Oxidoreductase</keyword>
<evidence type="ECO:0000313" key="12">
    <source>
        <dbReference type="EnsemblPlants" id="KQK17898"/>
    </source>
</evidence>
<dbReference type="OrthoDB" id="415825at2759"/>
<dbReference type="Pfam" id="PF01565">
    <property type="entry name" value="FAD_binding_4"/>
    <property type="match status" value="1"/>
</dbReference>
<dbReference type="EnsemblPlants" id="KQK17898">
    <property type="protein sequence ID" value="KQK17898"/>
    <property type="gene ID" value="BRADI_1g37470v3"/>
</dbReference>
<comment type="cofactor">
    <cofactor evidence="1">
        <name>FAD</name>
        <dbReference type="ChEBI" id="CHEBI:57692"/>
    </cofactor>
</comment>
<dbReference type="Gene3D" id="3.40.462.10">
    <property type="entry name" value="FAD-linked oxidases, C-terminal domain"/>
    <property type="match status" value="1"/>
</dbReference>
<dbReference type="PANTHER" id="PTHR13878:SF65">
    <property type="entry name" value="CYTOKININ DEHYDROGENASE 10"/>
    <property type="match status" value="1"/>
</dbReference>
<evidence type="ECO:0000256" key="8">
    <source>
        <dbReference type="ARBA" id="ARBA00048224"/>
    </source>
</evidence>
<dbReference type="SUPFAM" id="SSF55103">
    <property type="entry name" value="FAD-linked oxidases, C-terminal domain"/>
    <property type="match status" value="1"/>
</dbReference>
<evidence type="ECO:0000313" key="11">
    <source>
        <dbReference type="EMBL" id="KQK17898.1"/>
    </source>
</evidence>
<reference evidence="11 12" key="1">
    <citation type="journal article" date="2010" name="Nature">
        <title>Genome sequencing and analysis of the model grass Brachypodium distachyon.</title>
        <authorList>
            <consortium name="International Brachypodium Initiative"/>
        </authorList>
    </citation>
    <scope>NUCLEOTIDE SEQUENCE [LARGE SCALE GENOMIC DNA]</scope>
    <source>
        <strain evidence="11 12">Bd21</strain>
    </source>
</reference>
<reference evidence="12" key="3">
    <citation type="submission" date="2018-08" db="UniProtKB">
        <authorList>
            <consortium name="EnsemblPlants"/>
        </authorList>
    </citation>
    <scope>IDENTIFICATION</scope>
    <source>
        <strain evidence="12">cv. Bd21</strain>
    </source>
</reference>
<dbReference type="InterPro" id="IPR006093">
    <property type="entry name" value="Oxy_OxRdtase_FAD_BS"/>
</dbReference>
<dbReference type="eggNOG" id="KOG1231">
    <property type="taxonomic scope" value="Eukaryota"/>
</dbReference>
<dbReference type="PANTHER" id="PTHR13878">
    <property type="entry name" value="GULONOLACTONE OXIDASE"/>
    <property type="match status" value="1"/>
</dbReference>
<keyword evidence="9" id="KW-0732">Signal</keyword>
<dbReference type="InterPro" id="IPR018130">
    <property type="entry name" value="Ribosomal_uS2_CS"/>
</dbReference>
<dbReference type="KEGG" id="bdi:100825364"/>
<dbReference type="FunCoup" id="I1GXU3">
    <property type="interactions" value="87"/>
</dbReference>
<dbReference type="SUPFAM" id="SSF56176">
    <property type="entry name" value="FAD-binding/transporter-associated domain-like"/>
    <property type="match status" value="1"/>
</dbReference>
<feature type="chain" id="PRO_5014094184" description="cytokinin dehydrogenase" evidence="9">
    <location>
        <begin position="20"/>
        <end position="538"/>
    </location>
</feature>
<dbReference type="EC" id="1.5.99.12" evidence="4"/>
<comment type="catalytic activity">
    <reaction evidence="8">
        <text>N(6)-dimethylallyladenine + A + H2O = 3-methyl-2-butenal + adenine + AH2</text>
        <dbReference type="Rhea" id="RHEA:13625"/>
        <dbReference type="ChEBI" id="CHEBI:13193"/>
        <dbReference type="ChEBI" id="CHEBI:15377"/>
        <dbReference type="ChEBI" id="CHEBI:15825"/>
        <dbReference type="ChEBI" id="CHEBI:16708"/>
        <dbReference type="ChEBI" id="CHEBI:17499"/>
        <dbReference type="ChEBI" id="CHEBI:17660"/>
        <dbReference type="EC" id="1.5.99.12"/>
    </reaction>
</comment>
<evidence type="ECO:0000256" key="1">
    <source>
        <dbReference type="ARBA" id="ARBA00001974"/>
    </source>
</evidence>
<evidence type="ECO:0000256" key="2">
    <source>
        <dbReference type="ARBA" id="ARBA00005466"/>
    </source>
</evidence>
<gene>
    <name evidence="12" type="primary">LOC100825364</name>
    <name evidence="11" type="ORF">BRADI_1g37470v3</name>
</gene>
<evidence type="ECO:0000256" key="7">
    <source>
        <dbReference type="ARBA" id="ARBA00023002"/>
    </source>
</evidence>
<reference evidence="11" key="2">
    <citation type="submission" date="2017-06" db="EMBL/GenBank/DDBJ databases">
        <title>WGS assembly of Brachypodium distachyon.</title>
        <authorList>
            <consortium name="The International Brachypodium Initiative"/>
            <person name="Lucas S."/>
            <person name="Harmon-Smith M."/>
            <person name="Lail K."/>
            <person name="Tice H."/>
            <person name="Grimwood J."/>
            <person name="Bruce D."/>
            <person name="Barry K."/>
            <person name="Shu S."/>
            <person name="Lindquist E."/>
            <person name="Wang M."/>
            <person name="Pitluck S."/>
            <person name="Vogel J.P."/>
            <person name="Garvin D.F."/>
            <person name="Mockler T.C."/>
            <person name="Schmutz J."/>
            <person name="Rokhsar D."/>
            <person name="Bevan M.W."/>
        </authorList>
    </citation>
    <scope>NUCLEOTIDE SEQUENCE</scope>
    <source>
        <strain evidence="11">Bd21</strain>
    </source>
</reference>
<organism evidence="11">
    <name type="scientific">Brachypodium distachyon</name>
    <name type="common">Purple false brome</name>
    <name type="synonym">Trachynia distachya</name>
    <dbReference type="NCBI Taxonomy" id="15368"/>
    <lineage>
        <taxon>Eukaryota</taxon>
        <taxon>Viridiplantae</taxon>
        <taxon>Streptophyta</taxon>
        <taxon>Embryophyta</taxon>
        <taxon>Tracheophyta</taxon>
        <taxon>Spermatophyta</taxon>
        <taxon>Magnoliopsida</taxon>
        <taxon>Liliopsida</taxon>
        <taxon>Poales</taxon>
        <taxon>Poaceae</taxon>
        <taxon>BOP clade</taxon>
        <taxon>Pooideae</taxon>
        <taxon>Stipodae</taxon>
        <taxon>Brachypodieae</taxon>
        <taxon>Brachypodium</taxon>
    </lineage>
</organism>
<dbReference type="OMA" id="WVRIAYS"/>
<dbReference type="PROSITE" id="PS00962">
    <property type="entry name" value="RIBOSOMAL_S2_1"/>
    <property type="match status" value="1"/>
</dbReference>
<dbReference type="STRING" id="15368.I1GXU3"/>
<evidence type="ECO:0000259" key="10">
    <source>
        <dbReference type="PROSITE" id="PS51387"/>
    </source>
</evidence>
<dbReference type="GO" id="GO:0071949">
    <property type="term" value="F:FAD binding"/>
    <property type="evidence" value="ECO:0007669"/>
    <property type="project" value="InterPro"/>
</dbReference>
<evidence type="ECO:0000256" key="9">
    <source>
        <dbReference type="SAM" id="SignalP"/>
    </source>
</evidence>
<accession>I1GXU3</accession>
<comment type="similarity">
    <text evidence="2">Belongs to the oxygen-dependent FAD-linked oxidoreductase family.</text>
</comment>
<dbReference type="InterPro" id="IPR015345">
    <property type="entry name" value="Cytokinin_DH_FAD/cytokin-bd"/>
</dbReference>
<dbReference type="InterPro" id="IPR016167">
    <property type="entry name" value="FAD-bd_PCMH_sub1"/>
</dbReference>
<dbReference type="InterPro" id="IPR016166">
    <property type="entry name" value="FAD-bd_PCMH"/>
</dbReference>
<keyword evidence="13" id="KW-1185">Reference proteome</keyword>
<dbReference type="InterPro" id="IPR016169">
    <property type="entry name" value="FAD-bd_PCMH_sub2"/>
</dbReference>
<dbReference type="GO" id="GO:0019139">
    <property type="term" value="F:cytokinin dehydrogenase activity"/>
    <property type="evidence" value="ECO:0007669"/>
    <property type="project" value="UniProtKB-EC"/>
</dbReference>
<evidence type="ECO:0000313" key="13">
    <source>
        <dbReference type="Proteomes" id="UP000008810"/>
    </source>
</evidence>
<protein>
    <recommendedName>
        <fullName evidence="4">cytokinin dehydrogenase</fullName>
        <ecNumber evidence="4">1.5.99.12</ecNumber>
    </recommendedName>
</protein>
<dbReference type="Pfam" id="PF09265">
    <property type="entry name" value="Cytokin-bind"/>
    <property type="match status" value="1"/>
</dbReference>
<name>I1GXU3_BRADI</name>
<comment type="subunit">
    <text evidence="3">Monomer.</text>
</comment>
<dbReference type="PROSITE" id="PS00862">
    <property type="entry name" value="OX2_COVAL_FAD"/>
    <property type="match status" value="1"/>
</dbReference>